<dbReference type="GO" id="GO:0003824">
    <property type="term" value="F:catalytic activity"/>
    <property type="evidence" value="ECO:0007669"/>
    <property type="project" value="InterPro"/>
</dbReference>
<evidence type="ECO:0000256" key="6">
    <source>
        <dbReference type="ARBA" id="ARBA00023014"/>
    </source>
</evidence>
<dbReference type="Proteomes" id="UP000317315">
    <property type="component" value="Unassembled WGS sequence"/>
</dbReference>
<keyword evidence="9" id="KW-1185">Reference proteome</keyword>
<dbReference type="Gene3D" id="3.80.30.20">
    <property type="entry name" value="tm_1862 like domain"/>
    <property type="match status" value="1"/>
</dbReference>
<dbReference type="PANTHER" id="PTHR11135:SF1">
    <property type="entry name" value="PROTEIN YHCC"/>
    <property type="match status" value="1"/>
</dbReference>
<comment type="cofactor">
    <cofactor evidence="1">
        <name>[4Fe-4S] cluster</name>
        <dbReference type="ChEBI" id="CHEBI:49883"/>
    </cofactor>
</comment>
<feature type="domain" description="Radical SAM core" evidence="7">
    <location>
        <begin position="14"/>
        <end position="255"/>
    </location>
</feature>
<organism evidence="8 9">
    <name type="scientific">Balnearium lithotrophicum</name>
    <dbReference type="NCBI Taxonomy" id="223788"/>
    <lineage>
        <taxon>Bacteria</taxon>
        <taxon>Pseudomonadati</taxon>
        <taxon>Aquificota</taxon>
        <taxon>Aquificia</taxon>
        <taxon>Desulfurobacteriales</taxon>
        <taxon>Desulfurobacteriaceae</taxon>
        <taxon>Balnearium</taxon>
    </lineage>
</organism>
<dbReference type="Pfam" id="PF04055">
    <property type="entry name" value="Radical_SAM"/>
    <property type="match status" value="1"/>
</dbReference>
<evidence type="ECO:0000313" key="9">
    <source>
        <dbReference type="Proteomes" id="UP000317315"/>
    </source>
</evidence>
<evidence type="ECO:0000256" key="5">
    <source>
        <dbReference type="ARBA" id="ARBA00023004"/>
    </source>
</evidence>
<dbReference type="InterPro" id="IPR023404">
    <property type="entry name" value="rSAM_horseshoe"/>
</dbReference>
<dbReference type="SFLD" id="SFLDS00029">
    <property type="entry name" value="Radical_SAM"/>
    <property type="match status" value="1"/>
</dbReference>
<dbReference type="Pfam" id="PF16199">
    <property type="entry name" value="Radical_SAM_C"/>
    <property type="match status" value="1"/>
</dbReference>
<reference evidence="8 9" key="1">
    <citation type="submission" date="2017-05" db="EMBL/GenBank/DDBJ databases">
        <authorList>
            <person name="Varghese N."/>
            <person name="Submissions S."/>
        </authorList>
    </citation>
    <scope>NUCLEOTIDE SEQUENCE [LARGE SCALE GENOMIC DNA]</scope>
    <source>
        <strain evidence="8 9">DSM 16304</strain>
    </source>
</reference>
<accession>A0A521C412</accession>
<dbReference type="GO" id="GO:0046872">
    <property type="term" value="F:metal ion binding"/>
    <property type="evidence" value="ECO:0007669"/>
    <property type="project" value="UniProtKB-KW"/>
</dbReference>
<evidence type="ECO:0000259" key="7">
    <source>
        <dbReference type="PROSITE" id="PS51918"/>
    </source>
</evidence>
<evidence type="ECO:0000256" key="4">
    <source>
        <dbReference type="ARBA" id="ARBA00022723"/>
    </source>
</evidence>
<evidence type="ECO:0000313" key="8">
    <source>
        <dbReference type="EMBL" id="SMO54148.1"/>
    </source>
</evidence>
<keyword evidence="4" id="KW-0479">Metal-binding</keyword>
<keyword evidence="2" id="KW-0004">4Fe-4S</keyword>
<dbReference type="InterPro" id="IPR058240">
    <property type="entry name" value="rSAM_sf"/>
</dbReference>
<keyword evidence="5" id="KW-0408">Iron</keyword>
<keyword evidence="6" id="KW-0411">Iron-sulfur</keyword>
<evidence type="ECO:0000256" key="3">
    <source>
        <dbReference type="ARBA" id="ARBA00022691"/>
    </source>
</evidence>
<dbReference type="PANTHER" id="PTHR11135">
    <property type="entry name" value="HISTONE ACETYLTRANSFERASE-RELATED"/>
    <property type="match status" value="1"/>
</dbReference>
<sequence length="309" mass="36230">MERYYSFSRYLKETFGEKVFRVTVDAGFTCPNRDGSKGTGGCIYCYSGSDYDVEKRKKSVEKQIKEGIERVKRRYEAEKILVYFQAYTNTYAPVEVLKPIYDTVRKFHQVVGIIIGTRPDCIPNETLELINSYTNDYLVWIEYGLESSHFKSLKWMNRGHGVSDFIDAVLRTRKFPKIKICSHVILGLPTEEYEDMMETADFIASLRLDGVKIHPLHVIKGTKLEEIYLNERFELLSLSEYADLVVDFVERLPRKTVVQRITGEAPEDILIGPEWCNHREKNRVINLIRKRFEERDTYQGKKCRFLEEL</sequence>
<dbReference type="InterPro" id="IPR005911">
    <property type="entry name" value="YhcC-like"/>
</dbReference>
<evidence type="ECO:0000256" key="2">
    <source>
        <dbReference type="ARBA" id="ARBA00022485"/>
    </source>
</evidence>
<dbReference type="PROSITE" id="PS51918">
    <property type="entry name" value="RADICAL_SAM"/>
    <property type="match status" value="1"/>
</dbReference>
<dbReference type="EMBL" id="FXTM01000009">
    <property type="protein sequence ID" value="SMO54148.1"/>
    <property type="molecule type" value="Genomic_DNA"/>
</dbReference>
<dbReference type="InterPro" id="IPR039661">
    <property type="entry name" value="ELP3"/>
</dbReference>
<proteinExistence type="predicted"/>
<dbReference type="NCBIfam" id="TIGR01212">
    <property type="entry name" value="TIGR01212 family radical SAM protein"/>
    <property type="match status" value="1"/>
</dbReference>
<dbReference type="SFLD" id="SFLDG01086">
    <property type="entry name" value="elongater_protein-like"/>
    <property type="match status" value="1"/>
</dbReference>
<dbReference type="SUPFAM" id="SSF102114">
    <property type="entry name" value="Radical SAM enzymes"/>
    <property type="match status" value="1"/>
</dbReference>
<dbReference type="GO" id="GO:0051539">
    <property type="term" value="F:4 iron, 4 sulfur cluster binding"/>
    <property type="evidence" value="ECO:0007669"/>
    <property type="project" value="UniProtKB-KW"/>
</dbReference>
<dbReference type="InterPro" id="IPR032432">
    <property type="entry name" value="Radical_SAM_C"/>
</dbReference>
<keyword evidence="3" id="KW-0949">S-adenosyl-L-methionine</keyword>
<dbReference type="SMART" id="SM00729">
    <property type="entry name" value="Elp3"/>
    <property type="match status" value="1"/>
</dbReference>
<dbReference type="SFLD" id="SFLDG01091">
    <property type="entry name" value="uncharacterized_CHP01210-like"/>
    <property type="match status" value="1"/>
</dbReference>
<name>A0A521C412_9BACT</name>
<gene>
    <name evidence="8" type="ORF">SAMN06269117_10968</name>
</gene>
<evidence type="ECO:0000256" key="1">
    <source>
        <dbReference type="ARBA" id="ARBA00001966"/>
    </source>
</evidence>
<dbReference type="OrthoDB" id="9801689at2"/>
<protein>
    <recommendedName>
        <fullName evidence="7">Radical SAM core domain-containing protein</fullName>
    </recommendedName>
</protein>
<dbReference type="AlphaFoldDB" id="A0A521C412"/>
<dbReference type="InterPro" id="IPR006638">
    <property type="entry name" value="Elp3/MiaA/NifB-like_rSAM"/>
</dbReference>
<dbReference type="RefSeq" id="WP_142935179.1">
    <property type="nucleotide sequence ID" value="NZ_FXTM01000009.1"/>
</dbReference>
<dbReference type="InterPro" id="IPR007197">
    <property type="entry name" value="rSAM"/>
</dbReference>
<dbReference type="CDD" id="cd01335">
    <property type="entry name" value="Radical_SAM"/>
    <property type="match status" value="1"/>
</dbReference>